<evidence type="ECO:0000256" key="8">
    <source>
        <dbReference type="ARBA" id="ARBA00023180"/>
    </source>
</evidence>
<keyword evidence="8" id="KW-0325">Glycoprotein</keyword>
<dbReference type="Proteomes" id="UP001314205">
    <property type="component" value="Unassembled WGS sequence"/>
</dbReference>
<comment type="caution">
    <text evidence="11">The sequence shown here is derived from an EMBL/GenBank/DDBJ whole genome shotgun (WGS) entry which is preliminary data.</text>
</comment>
<evidence type="ECO:0000313" key="12">
    <source>
        <dbReference type="Proteomes" id="UP001314205"/>
    </source>
</evidence>
<dbReference type="PRINTS" id="PR00171">
    <property type="entry name" value="SUGRTRNSPORT"/>
</dbReference>
<dbReference type="Pfam" id="PF00083">
    <property type="entry name" value="Sugar_tr"/>
    <property type="match status" value="1"/>
</dbReference>
<dbReference type="InterPro" id="IPR003663">
    <property type="entry name" value="Sugar/inositol_transpt"/>
</dbReference>
<dbReference type="InterPro" id="IPR050549">
    <property type="entry name" value="MFS_Trehalose_Transporter"/>
</dbReference>
<reference evidence="11 12" key="1">
    <citation type="submission" date="2023-11" db="EMBL/GenBank/DDBJ databases">
        <authorList>
            <person name="Hedman E."/>
            <person name="Englund M."/>
            <person name="Stromberg M."/>
            <person name="Nyberg Akerstrom W."/>
            <person name="Nylinder S."/>
            <person name="Jareborg N."/>
            <person name="Kallberg Y."/>
            <person name="Kronander E."/>
        </authorList>
    </citation>
    <scope>NUCLEOTIDE SEQUENCE [LARGE SCALE GENOMIC DNA]</scope>
</reference>
<accession>A0AAV1L8W7</accession>
<evidence type="ECO:0000256" key="4">
    <source>
        <dbReference type="ARBA" id="ARBA00022597"/>
    </source>
</evidence>
<dbReference type="InterPro" id="IPR036259">
    <property type="entry name" value="MFS_trans_sf"/>
</dbReference>
<feature type="transmembrane region" description="Helical" evidence="9">
    <location>
        <begin position="331"/>
        <end position="351"/>
    </location>
</feature>
<feature type="domain" description="Major facilitator superfamily (MFS) profile" evidence="10">
    <location>
        <begin position="18"/>
        <end position="449"/>
    </location>
</feature>
<feature type="transmembrane region" description="Helical" evidence="9">
    <location>
        <begin position="357"/>
        <end position="383"/>
    </location>
</feature>
<dbReference type="InterPro" id="IPR005828">
    <property type="entry name" value="MFS_sugar_transport-like"/>
</dbReference>
<dbReference type="GO" id="GO:0005886">
    <property type="term" value="C:plasma membrane"/>
    <property type="evidence" value="ECO:0007669"/>
    <property type="project" value="UniProtKB-SubCell"/>
</dbReference>
<dbReference type="AlphaFoldDB" id="A0AAV1L8W7"/>
<dbReference type="InterPro" id="IPR020846">
    <property type="entry name" value="MFS_dom"/>
</dbReference>
<feature type="transmembrane region" description="Helical" evidence="9">
    <location>
        <begin position="260"/>
        <end position="282"/>
    </location>
</feature>
<dbReference type="PROSITE" id="PS50850">
    <property type="entry name" value="MFS"/>
    <property type="match status" value="1"/>
</dbReference>
<evidence type="ECO:0000256" key="3">
    <source>
        <dbReference type="ARBA" id="ARBA00022475"/>
    </source>
</evidence>
<dbReference type="SUPFAM" id="SSF103473">
    <property type="entry name" value="MFS general substrate transporter"/>
    <property type="match status" value="1"/>
</dbReference>
<comment type="subcellular location">
    <subcellularLocation>
        <location evidence="1">Cell membrane</location>
        <topology evidence="1">Multi-pass membrane protein</topology>
    </subcellularLocation>
</comment>
<organism evidence="11 12">
    <name type="scientific">Parnassius mnemosyne</name>
    <name type="common">clouded apollo</name>
    <dbReference type="NCBI Taxonomy" id="213953"/>
    <lineage>
        <taxon>Eukaryota</taxon>
        <taxon>Metazoa</taxon>
        <taxon>Ecdysozoa</taxon>
        <taxon>Arthropoda</taxon>
        <taxon>Hexapoda</taxon>
        <taxon>Insecta</taxon>
        <taxon>Pterygota</taxon>
        <taxon>Neoptera</taxon>
        <taxon>Endopterygota</taxon>
        <taxon>Lepidoptera</taxon>
        <taxon>Glossata</taxon>
        <taxon>Ditrysia</taxon>
        <taxon>Papilionoidea</taxon>
        <taxon>Papilionidae</taxon>
        <taxon>Parnassiinae</taxon>
        <taxon>Parnassini</taxon>
        <taxon>Parnassius</taxon>
        <taxon>Driopa</taxon>
    </lineage>
</organism>
<feature type="transmembrane region" description="Helical" evidence="9">
    <location>
        <begin position="171"/>
        <end position="192"/>
    </location>
</feature>
<evidence type="ECO:0000256" key="5">
    <source>
        <dbReference type="ARBA" id="ARBA00022692"/>
    </source>
</evidence>
<keyword evidence="3" id="KW-1003">Cell membrane</keyword>
<dbReference type="PANTHER" id="PTHR48021:SF33">
    <property type="entry name" value="AT22075P-RELATED"/>
    <property type="match status" value="1"/>
</dbReference>
<proteinExistence type="predicted"/>
<gene>
    <name evidence="11" type="ORF">PARMNEM_LOCUS11671</name>
</gene>
<dbReference type="PROSITE" id="PS00216">
    <property type="entry name" value="SUGAR_TRANSPORT_1"/>
    <property type="match status" value="1"/>
</dbReference>
<evidence type="ECO:0000256" key="2">
    <source>
        <dbReference type="ARBA" id="ARBA00022448"/>
    </source>
</evidence>
<keyword evidence="4" id="KW-0762">Sugar transport</keyword>
<evidence type="ECO:0000313" key="11">
    <source>
        <dbReference type="EMBL" id="CAK1591423.1"/>
    </source>
</evidence>
<keyword evidence="2" id="KW-0813">Transport</keyword>
<sequence>MKHHVQARPGHTRVQWTLAILANSTLIFYGMESGWMSPMTKVLQSEESPVGAPISDNTISLIASILCFTATITTSIYSYIADNFGRKPAVIAVAVPQALAWICKLSTSTTAGLMAARALNGFAAGGCFTIVPMYVKEISQDDIRGLLGSLLIMGQNLGIFIMYAMGAYLDYYLVLWIVFSLPLVTAILMLKAPESPAYLVKKGQFELAAKTIAFLRGLEIDDKIVQKEVDIMRDQEFFFQSLPKISFLSILRNRNWRHSVILNVSIIAFQASNGVFAIISYGASTLAASEVKHSISPELQTLSFPVVMIIGSFVSMGCVERFGRKPLLAGTLLMSACSMGTLASAMLLQSYGFTPPIWLPVLAMIASVFAFAAGVAPLPFIIMAEMFNFQIRAKMMGLAVTFAWFMTFVQLFLYAPISSSLGPHSTFFCFAGVNLLGFFVTLIFLPETKGKSDEEIEAELRKK</sequence>
<feature type="transmembrane region" description="Helical" evidence="9">
    <location>
        <begin position="425"/>
        <end position="445"/>
    </location>
</feature>
<dbReference type="InterPro" id="IPR005829">
    <property type="entry name" value="Sugar_transporter_CS"/>
</dbReference>
<dbReference type="GO" id="GO:0022857">
    <property type="term" value="F:transmembrane transporter activity"/>
    <property type="evidence" value="ECO:0007669"/>
    <property type="project" value="InterPro"/>
</dbReference>
<name>A0AAV1L8W7_9NEOP</name>
<protein>
    <recommendedName>
        <fullName evidence="10">Major facilitator superfamily (MFS) profile domain-containing protein</fullName>
    </recommendedName>
</protein>
<dbReference type="EMBL" id="CAVLGL010000086">
    <property type="protein sequence ID" value="CAK1591423.1"/>
    <property type="molecule type" value="Genomic_DNA"/>
</dbReference>
<keyword evidence="12" id="KW-1185">Reference proteome</keyword>
<evidence type="ECO:0000256" key="6">
    <source>
        <dbReference type="ARBA" id="ARBA00022989"/>
    </source>
</evidence>
<evidence type="ECO:0000256" key="9">
    <source>
        <dbReference type="SAM" id="Phobius"/>
    </source>
</evidence>
<feature type="transmembrane region" description="Helical" evidence="9">
    <location>
        <begin position="12"/>
        <end position="31"/>
    </location>
</feature>
<feature type="transmembrane region" description="Helical" evidence="9">
    <location>
        <begin position="58"/>
        <end position="77"/>
    </location>
</feature>
<feature type="transmembrane region" description="Helical" evidence="9">
    <location>
        <begin position="146"/>
        <end position="165"/>
    </location>
</feature>
<dbReference type="PROSITE" id="PS00217">
    <property type="entry name" value="SUGAR_TRANSPORT_2"/>
    <property type="match status" value="1"/>
</dbReference>
<feature type="transmembrane region" description="Helical" evidence="9">
    <location>
        <begin position="395"/>
        <end position="413"/>
    </location>
</feature>
<evidence type="ECO:0000256" key="1">
    <source>
        <dbReference type="ARBA" id="ARBA00004651"/>
    </source>
</evidence>
<feature type="transmembrane region" description="Helical" evidence="9">
    <location>
        <begin position="302"/>
        <end position="319"/>
    </location>
</feature>
<evidence type="ECO:0000259" key="10">
    <source>
        <dbReference type="PROSITE" id="PS50850"/>
    </source>
</evidence>
<dbReference type="PANTHER" id="PTHR48021">
    <property type="match status" value="1"/>
</dbReference>
<keyword evidence="6 9" id="KW-1133">Transmembrane helix</keyword>
<dbReference type="FunFam" id="1.20.1250.20:FF:000218">
    <property type="entry name" value="facilitated trehalose transporter Tret1"/>
    <property type="match status" value="1"/>
</dbReference>
<keyword evidence="7 9" id="KW-0472">Membrane</keyword>
<evidence type="ECO:0000256" key="7">
    <source>
        <dbReference type="ARBA" id="ARBA00023136"/>
    </source>
</evidence>
<keyword evidence="5 9" id="KW-0812">Transmembrane</keyword>
<dbReference type="Gene3D" id="1.20.1250.20">
    <property type="entry name" value="MFS general substrate transporter like domains"/>
    <property type="match status" value="1"/>
</dbReference>